<name>S3DYD3_GLAL2</name>
<reference evidence="3 4" key="1">
    <citation type="journal article" date="2013" name="BMC Genomics">
        <title>Genomics-driven discovery of the pneumocandin biosynthetic gene cluster in the fungus Glarea lozoyensis.</title>
        <authorList>
            <person name="Chen L."/>
            <person name="Yue Q."/>
            <person name="Zhang X."/>
            <person name="Xiang M."/>
            <person name="Wang C."/>
            <person name="Li S."/>
            <person name="Che Y."/>
            <person name="Ortiz-Lopez F.J."/>
            <person name="Bills G.F."/>
            <person name="Liu X."/>
            <person name="An Z."/>
        </authorList>
    </citation>
    <scope>NUCLEOTIDE SEQUENCE [LARGE SCALE GENOMIC DNA]</scope>
    <source>
        <strain evidence="4">ATCC 20868 / MF5171</strain>
    </source>
</reference>
<dbReference type="Proteomes" id="UP000016922">
    <property type="component" value="Unassembled WGS sequence"/>
</dbReference>
<organism evidence="3 4">
    <name type="scientific">Glarea lozoyensis (strain ATCC 20868 / MF5171)</name>
    <dbReference type="NCBI Taxonomy" id="1116229"/>
    <lineage>
        <taxon>Eukaryota</taxon>
        <taxon>Fungi</taxon>
        <taxon>Dikarya</taxon>
        <taxon>Ascomycota</taxon>
        <taxon>Pezizomycotina</taxon>
        <taxon>Leotiomycetes</taxon>
        <taxon>Helotiales</taxon>
        <taxon>Helotiaceae</taxon>
        <taxon>Glarea</taxon>
    </lineage>
</organism>
<protein>
    <submittedName>
        <fullName evidence="3">Uncharacterized protein</fullName>
    </submittedName>
</protein>
<gene>
    <name evidence="3" type="ORF">GLAREA_12651</name>
</gene>
<evidence type="ECO:0000313" key="4">
    <source>
        <dbReference type="Proteomes" id="UP000016922"/>
    </source>
</evidence>
<evidence type="ECO:0000256" key="2">
    <source>
        <dbReference type="SAM" id="SignalP"/>
    </source>
</evidence>
<feature type="chain" id="PRO_5004508396" evidence="2">
    <location>
        <begin position="19"/>
        <end position="313"/>
    </location>
</feature>
<dbReference type="KEGG" id="glz:GLAREA_12651"/>
<proteinExistence type="predicted"/>
<evidence type="ECO:0000256" key="1">
    <source>
        <dbReference type="SAM" id="MobiDB-lite"/>
    </source>
</evidence>
<dbReference type="HOGENOM" id="CLU_888648_0_0_1"/>
<sequence length="313" mass="34691">MRLSHAILALGSVATVLGALEDIDVHDRRTVEFSDDQASNPGIVPVQLDSRNLEQRGKKSKPPKDQKKPDKEEKKPENEDQKNTDKEDQKANEKEQKAADKEKLKEEKAAAKEQKKLDKEEKKQEKAAEKEQKKLDNEQQGGELPSDGTEKLPKTTKSEDILDDGTTTPEINPETGLPYKKKKKTPKIDPETGLPVEKKKKTSEIDPDTDLPVKTAKTGSDPLDEDPTTPLDPDADLTAEKPKKKKKTKKPATGSLDDPVVDPEAAPVDPMAKREETDAVAQSEVISRVKRAIMPEPEDTWAGTGWQSVKDDE</sequence>
<keyword evidence="4" id="KW-1185">Reference proteome</keyword>
<feature type="compositionally biased region" description="Basic and acidic residues" evidence="1">
    <location>
        <begin position="148"/>
        <end position="160"/>
    </location>
</feature>
<feature type="compositionally biased region" description="Acidic residues" evidence="1">
    <location>
        <begin position="222"/>
        <end position="237"/>
    </location>
</feature>
<dbReference type="CDD" id="cd22249">
    <property type="entry name" value="UDM1_RNF168_RNF169-like"/>
    <property type="match status" value="1"/>
</dbReference>
<feature type="compositionally biased region" description="Basic and acidic residues" evidence="1">
    <location>
        <begin position="51"/>
        <end position="137"/>
    </location>
</feature>
<keyword evidence="2" id="KW-0732">Signal</keyword>
<dbReference type="GeneID" id="19471691"/>
<accession>S3DYD3</accession>
<evidence type="ECO:0000313" key="3">
    <source>
        <dbReference type="EMBL" id="EPE31348.1"/>
    </source>
</evidence>
<dbReference type="RefSeq" id="XP_008081623.1">
    <property type="nucleotide sequence ID" value="XM_008083432.1"/>
</dbReference>
<feature type="signal peptide" evidence="2">
    <location>
        <begin position="1"/>
        <end position="18"/>
    </location>
</feature>
<feature type="region of interest" description="Disordered" evidence="1">
    <location>
        <begin position="31"/>
        <end position="313"/>
    </location>
</feature>
<dbReference type="AlphaFoldDB" id="S3DYD3"/>
<dbReference type="EMBL" id="KE145362">
    <property type="protein sequence ID" value="EPE31348.1"/>
    <property type="molecule type" value="Genomic_DNA"/>
</dbReference>